<evidence type="ECO:0000259" key="2">
    <source>
        <dbReference type="Pfam" id="PF21597"/>
    </source>
</evidence>
<accession>A0A7Z0JBW1</accession>
<dbReference type="Proteomes" id="UP000572051">
    <property type="component" value="Unassembled WGS sequence"/>
</dbReference>
<dbReference type="InterPro" id="IPR049445">
    <property type="entry name" value="TetR_SbtR-like_C"/>
</dbReference>
<protein>
    <submittedName>
        <fullName evidence="3">AcrR family transcriptional regulator</fullName>
    </submittedName>
</protein>
<dbReference type="AlphaFoldDB" id="A0A7Z0JBW1"/>
<dbReference type="InterPro" id="IPR036271">
    <property type="entry name" value="Tet_transcr_reg_TetR-rel_C_sf"/>
</dbReference>
<organism evidence="3 4">
    <name type="scientific">Nocardiopsis aegyptia</name>
    <dbReference type="NCBI Taxonomy" id="220378"/>
    <lineage>
        <taxon>Bacteria</taxon>
        <taxon>Bacillati</taxon>
        <taxon>Actinomycetota</taxon>
        <taxon>Actinomycetes</taxon>
        <taxon>Streptosporangiales</taxon>
        <taxon>Nocardiopsidaceae</taxon>
        <taxon>Nocardiopsis</taxon>
    </lineage>
</organism>
<keyword evidence="4" id="KW-1185">Reference proteome</keyword>
<gene>
    <name evidence="3" type="ORF">HNR10_004619</name>
</gene>
<name>A0A7Z0JBW1_9ACTN</name>
<evidence type="ECO:0000313" key="4">
    <source>
        <dbReference type="Proteomes" id="UP000572051"/>
    </source>
</evidence>
<reference evidence="3 4" key="1">
    <citation type="submission" date="2020-07" db="EMBL/GenBank/DDBJ databases">
        <title>Sequencing the genomes of 1000 actinobacteria strains.</title>
        <authorList>
            <person name="Klenk H.-P."/>
        </authorList>
    </citation>
    <scope>NUCLEOTIDE SEQUENCE [LARGE SCALE GENOMIC DNA]</scope>
    <source>
        <strain evidence="3 4">DSM 44442</strain>
    </source>
</reference>
<evidence type="ECO:0000313" key="3">
    <source>
        <dbReference type="EMBL" id="NYJ36738.1"/>
    </source>
</evidence>
<dbReference type="SUPFAM" id="SSF48498">
    <property type="entry name" value="Tetracyclin repressor-like, C-terminal domain"/>
    <property type="match status" value="1"/>
</dbReference>
<feature type="region of interest" description="Disordered" evidence="1">
    <location>
        <begin position="16"/>
        <end position="58"/>
    </location>
</feature>
<comment type="caution">
    <text evidence="3">The sequence shown here is derived from an EMBL/GenBank/DDBJ whole genome shotgun (WGS) entry which is preliminary data.</text>
</comment>
<sequence>MASALMAGSARTARASAARVTSRAGVPSGRRTRRKGWSSRRSVYSAGGSKGHRRGSGKAGRSWIAVSWVLVGIATLYRRFPDRSSLVVAVVLDNLGIMRAELERVAEEGLDAWTGLLRVMRTFVLELRVGMMLPLMLEAVRGRESDGALEDAVRVATERRDEVLGRMARLVERAQAEGALRSDVAVGDVMIGFVQLSRPLPLGSREFGREATLRHFGLFADGLRAAPEGAPRTTELAGEPLTGEDIGAHLLLRVER</sequence>
<feature type="compositionally biased region" description="Low complexity" evidence="1">
    <location>
        <begin position="16"/>
        <end position="29"/>
    </location>
</feature>
<feature type="domain" description="Transcriptional regulator SbtR-like C-terminal" evidence="2">
    <location>
        <begin position="152"/>
        <end position="225"/>
    </location>
</feature>
<dbReference type="Gene3D" id="1.10.357.10">
    <property type="entry name" value="Tetracycline Repressor, domain 2"/>
    <property type="match status" value="1"/>
</dbReference>
<dbReference type="Pfam" id="PF21597">
    <property type="entry name" value="TetR_C_43"/>
    <property type="match status" value="1"/>
</dbReference>
<proteinExistence type="predicted"/>
<evidence type="ECO:0000256" key="1">
    <source>
        <dbReference type="SAM" id="MobiDB-lite"/>
    </source>
</evidence>
<dbReference type="EMBL" id="JACCFS010000001">
    <property type="protein sequence ID" value="NYJ36738.1"/>
    <property type="molecule type" value="Genomic_DNA"/>
</dbReference>
<dbReference type="RefSeq" id="WP_218897950.1">
    <property type="nucleotide sequence ID" value="NZ_JACCFS010000001.1"/>
</dbReference>